<evidence type="ECO:0000313" key="3">
    <source>
        <dbReference type="Proteomes" id="UP000282617"/>
    </source>
</evidence>
<evidence type="ECO:0000256" key="1">
    <source>
        <dbReference type="SAM" id="Phobius"/>
    </source>
</evidence>
<feature type="transmembrane region" description="Helical" evidence="1">
    <location>
        <begin position="6"/>
        <end position="27"/>
    </location>
</feature>
<gene>
    <name evidence="2" type="ORF">D8872_00595</name>
</gene>
<sequence>MENSWSMVVFGFVIIALPFLLIVSVATKFSGVQSFGRARSKGNKTISESEASSTTMNYIHPKLKSRLVILALCVISFLFFGFKGNGEVNYYGANFEVGSVFYPESYTSYGLFKGLSNELNKLVAKKRHSSLVGVLVSFSIGGIVSYSLWKDDEFKELLIELRKS</sequence>
<protein>
    <submittedName>
        <fullName evidence="2">Uncharacterized protein</fullName>
    </submittedName>
</protein>
<dbReference type="RefSeq" id="WP_125389592.1">
    <property type="nucleotide sequence ID" value="NZ_RJNA01000001.1"/>
</dbReference>
<feature type="transmembrane region" description="Helical" evidence="1">
    <location>
        <begin position="65"/>
        <end position="82"/>
    </location>
</feature>
<evidence type="ECO:0000313" key="2">
    <source>
        <dbReference type="EMBL" id="RSI45709.1"/>
    </source>
</evidence>
<accession>A0A428APN9</accession>
<dbReference type="Proteomes" id="UP000282617">
    <property type="component" value="Unassembled WGS sequence"/>
</dbReference>
<feature type="transmembrane region" description="Helical" evidence="1">
    <location>
        <begin position="130"/>
        <end position="149"/>
    </location>
</feature>
<keyword evidence="1" id="KW-1133">Transmembrane helix</keyword>
<reference evidence="2 3" key="1">
    <citation type="submission" date="2018-11" db="EMBL/GenBank/DDBJ databases">
        <title>Species Designations Belie Phenotypic and Genotypic Heterogeneity in Oral Streptococci.</title>
        <authorList>
            <person name="Velsko I."/>
        </authorList>
    </citation>
    <scope>NUCLEOTIDE SEQUENCE [LARGE SCALE GENOMIC DNA]</scope>
    <source>
        <strain evidence="2 3">BCC51</strain>
    </source>
</reference>
<organism evidence="2 3">
    <name type="scientific">Streptococcus cristatus</name>
    <dbReference type="NCBI Taxonomy" id="45634"/>
    <lineage>
        <taxon>Bacteria</taxon>
        <taxon>Bacillati</taxon>
        <taxon>Bacillota</taxon>
        <taxon>Bacilli</taxon>
        <taxon>Lactobacillales</taxon>
        <taxon>Streptococcaceae</taxon>
        <taxon>Streptococcus</taxon>
    </lineage>
</organism>
<name>A0A428APN9_STRCR</name>
<keyword evidence="1" id="KW-0472">Membrane</keyword>
<keyword evidence="1" id="KW-0812">Transmembrane</keyword>
<proteinExistence type="predicted"/>
<dbReference type="EMBL" id="RJNA01000001">
    <property type="protein sequence ID" value="RSI45709.1"/>
    <property type="molecule type" value="Genomic_DNA"/>
</dbReference>
<comment type="caution">
    <text evidence="2">The sequence shown here is derived from an EMBL/GenBank/DDBJ whole genome shotgun (WGS) entry which is preliminary data.</text>
</comment>
<dbReference type="AlphaFoldDB" id="A0A428APN9"/>